<evidence type="ECO:0000256" key="1">
    <source>
        <dbReference type="SAM" id="Phobius"/>
    </source>
</evidence>
<evidence type="ECO:0000313" key="2">
    <source>
        <dbReference type="EMBL" id="KAJ8869135.1"/>
    </source>
</evidence>
<organism evidence="2 3">
    <name type="scientific">Dryococelus australis</name>
    <dbReference type="NCBI Taxonomy" id="614101"/>
    <lineage>
        <taxon>Eukaryota</taxon>
        <taxon>Metazoa</taxon>
        <taxon>Ecdysozoa</taxon>
        <taxon>Arthropoda</taxon>
        <taxon>Hexapoda</taxon>
        <taxon>Insecta</taxon>
        <taxon>Pterygota</taxon>
        <taxon>Neoptera</taxon>
        <taxon>Polyneoptera</taxon>
        <taxon>Phasmatodea</taxon>
        <taxon>Verophasmatodea</taxon>
        <taxon>Anareolatae</taxon>
        <taxon>Phasmatidae</taxon>
        <taxon>Eurycanthinae</taxon>
        <taxon>Dryococelus</taxon>
    </lineage>
</organism>
<accession>A0ABQ9G9N6</accession>
<keyword evidence="3" id="KW-1185">Reference proteome</keyword>
<feature type="transmembrane region" description="Helical" evidence="1">
    <location>
        <begin position="34"/>
        <end position="57"/>
    </location>
</feature>
<feature type="non-terminal residue" evidence="2">
    <location>
        <position position="74"/>
    </location>
</feature>
<keyword evidence="1" id="KW-0472">Membrane</keyword>
<gene>
    <name evidence="2" type="ORF">PR048_030703</name>
</gene>
<sequence length="74" mass="8324">MQQLREAFQINKERLVEHMTSVVKKDSLVAHRSVYGAVCSIGTVSDVVILKSLILAVRNSTVRRKEALAKMTRI</sequence>
<dbReference type="Proteomes" id="UP001159363">
    <property type="component" value="Chromosome 13"/>
</dbReference>
<proteinExistence type="predicted"/>
<keyword evidence="1" id="KW-1133">Transmembrane helix</keyword>
<protein>
    <submittedName>
        <fullName evidence="2">Uncharacterized protein</fullName>
    </submittedName>
</protein>
<keyword evidence="1" id="KW-0812">Transmembrane</keyword>
<evidence type="ECO:0000313" key="3">
    <source>
        <dbReference type="Proteomes" id="UP001159363"/>
    </source>
</evidence>
<name>A0ABQ9G9N6_9NEOP</name>
<dbReference type="EMBL" id="JARBHB010000014">
    <property type="protein sequence ID" value="KAJ8869135.1"/>
    <property type="molecule type" value="Genomic_DNA"/>
</dbReference>
<comment type="caution">
    <text evidence="2">The sequence shown here is derived from an EMBL/GenBank/DDBJ whole genome shotgun (WGS) entry which is preliminary data.</text>
</comment>
<reference evidence="2 3" key="1">
    <citation type="submission" date="2023-02" db="EMBL/GenBank/DDBJ databases">
        <title>LHISI_Scaffold_Assembly.</title>
        <authorList>
            <person name="Stuart O.P."/>
            <person name="Cleave R."/>
            <person name="Magrath M.J.L."/>
            <person name="Mikheyev A.S."/>
        </authorList>
    </citation>
    <scope>NUCLEOTIDE SEQUENCE [LARGE SCALE GENOMIC DNA]</scope>
    <source>
        <strain evidence="2">Daus_M_001</strain>
        <tissue evidence="2">Leg muscle</tissue>
    </source>
</reference>